<gene>
    <name evidence="1" type="ORF">IP92_02783</name>
</gene>
<sequence>MRMQSNQETVLEEFMQRSFGAQFLYIPQKFYKGTAPKEPADLAWVSNETVALFYLQSSRDSLAEQTEHNRNQAAGYHRLWATKETRYALRGKNRFGDECFVPYARVRSYLTILVVSNECGVHFAPPITDKIPHAVLVIPDKLLHWIADFGGTIVDLFTLLNICLTANSSNPSSDPEEQFEDLAATVLAYVTHSFANADPERRYLSGTPAFDFHILHEHLSRMRMAANNAALDKDARQQMADVFGDLMLNEYASLTATVERAISASSPPEFKNWVVMKMEGKHYSFVVGTVNLQSTNVAQVTQAVIETSKNEKGGRECISILYGNIANANDFRVPITIALPKTLPRKHYEILSERIIELSRAY</sequence>
<organism evidence="1 2">
    <name type="scientific">Pseudoduganella flava</name>
    <dbReference type="NCBI Taxonomy" id="871742"/>
    <lineage>
        <taxon>Bacteria</taxon>
        <taxon>Pseudomonadati</taxon>
        <taxon>Pseudomonadota</taxon>
        <taxon>Betaproteobacteria</taxon>
        <taxon>Burkholderiales</taxon>
        <taxon>Oxalobacteraceae</taxon>
        <taxon>Telluria group</taxon>
        <taxon>Pseudoduganella</taxon>
    </lineage>
</organism>
<dbReference type="Proteomes" id="UP000315112">
    <property type="component" value="Unassembled WGS sequence"/>
</dbReference>
<accession>A0A562PTE7</accession>
<dbReference type="EMBL" id="VLKW01000004">
    <property type="protein sequence ID" value="TWI47722.1"/>
    <property type="molecule type" value="Genomic_DNA"/>
</dbReference>
<protein>
    <submittedName>
        <fullName evidence="1">Uncharacterized protein</fullName>
    </submittedName>
</protein>
<name>A0A562PTE7_9BURK</name>
<proteinExistence type="predicted"/>
<comment type="caution">
    <text evidence="1">The sequence shown here is derived from an EMBL/GenBank/DDBJ whole genome shotgun (WGS) entry which is preliminary data.</text>
</comment>
<evidence type="ECO:0000313" key="1">
    <source>
        <dbReference type="EMBL" id="TWI47722.1"/>
    </source>
</evidence>
<evidence type="ECO:0000313" key="2">
    <source>
        <dbReference type="Proteomes" id="UP000315112"/>
    </source>
</evidence>
<reference evidence="1 2" key="1">
    <citation type="journal article" date="2015" name="Stand. Genomic Sci.">
        <title>Genomic Encyclopedia of Bacterial and Archaeal Type Strains, Phase III: the genomes of soil and plant-associated and newly described type strains.</title>
        <authorList>
            <person name="Whitman W.B."/>
            <person name="Woyke T."/>
            <person name="Klenk H.P."/>
            <person name="Zhou Y."/>
            <person name="Lilburn T.G."/>
            <person name="Beck B.J."/>
            <person name="De Vos P."/>
            <person name="Vandamme P."/>
            <person name="Eisen J.A."/>
            <person name="Garrity G."/>
            <person name="Hugenholtz P."/>
            <person name="Kyrpides N.C."/>
        </authorList>
    </citation>
    <scope>NUCLEOTIDE SEQUENCE [LARGE SCALE GENOMIC DNA]</scope>
    <source>
        <strain evidence="1 2">CGMCC 1.10685</strain>
    </source>
</reference>
<dbReference type="AlphaFoldDB" id="A0A562PTE7"/>